<name>A0A1I2QGV5_9BACT</name>
<dbReference type="RefSeq" id="WP_092099501.1">
    <property type="nucleotide sequence ID" value="NZ_FOOT01000002.1"/>
</dbReference>
<dbReference type="Proteomes" id="UP000198724">
    <property type="component" value="Unassembled WGS sequence"/>
</dbReference>
<dbReference type="EMBL" id="FOOT01000002">
    <property type="protein sequence ID" value="SFG27632.1"/>
    <property type="molecule type" value="Genomic_DNA"/>
</dbReference>
<dbReference type="STRING" id="1436961.SAMN05421739_1027"/>
<gene>
    <name evidence="2" type="ORF">SAMN05421739_1027</name>
</gene>
<reference evidence="3" key="1">
    <citation type="submission" date="2016-10" db="EMBL/GenBank/DDBJ databases">
        <authorList>
            <person name="Varghese N."/>
            <person name="Submissions S."/>
        </authorList>
    </citation>
    <scope>NUCLEOTIDE SEQUENCE [LARGE SCALE GENOMIC DNA]</scope>
    <source>
        <strain evidence="3">LP51</strain>
    </source>
</reference>
<dbReference type="AlphaFoldDB" id="A0A1I2QGV5"/>
<dbReference type="InterPro" id="IPR041657">
    <property type="entry name" value="HTH_17"/>
</dbReference>
<accession>A0A1I2QGV5</accession>
<evidence type="ECO:0000313" key="3">
    <source>
        <dbReference type="Proteomes" id="UP000198724"/>
    </source>
</evidence>
<feature type="domain" description="Helix-turn-helix" evidence="1">
    <location>
        <begin position="39"/>
        <end position="88"/>
    </location>
</feature>
<evidence type="ECO:0000259" key="1">
    <source>
        <dbReference type="Pfam" id="PF12728"/>
    </source>
</evidence>
<organism evidence="2 3">
    <name type="scientific">Pontibacter chinhatensis</name>
    <dbReference type="NCBI Taxonomy" id="1436961"/>
    <lineage>
        <taxon>Bacteria</taxon>
        <taxon>Pseudomonadati</taxon>
        <taxon>Bacteroidota</taxon>
        <taxon>Cytophagia</taxon>
        <taxon>Cytophagales</taxon>
        <taxon>Hymenobacteraceae</taxon>
        <taxon>Pontibacter</taxon>
    </lineage>
</organism>
<dbReference type="Pfam" id="PF12728">
    <property type="entry name" value="HTH_17"/>
    <property type="match status" value="1"/>
</dbReference>
<sequence>MENLTFDQLPQAMRLLHDKMDRLELLLTELRAPQETDAVLNVKQAAAFLHLSVSSLYVKVCHREVPFNKRGKRLYFYKTELDEWVRKGRRKTVSELQEEAGQHLLIGKGKA</sequence>
<protein>
    <submittedName>
        <fullName evidence="2">Helix-turn-helix domain-containing protein</fullName>
    </submittedName>
</protein>
<dbReference type="OrthoDB" id="597977at2"/>
<proteinExistence type="predicted"/>
<evidence type="ECO:0000313" key="2">
    <source>
        <dbReference type="EMBL" id="SFG27632.1"/>
    </source>
</evidence>
<keyword evidence="3" id="KW-1185">Reference proteome</keyword>